<keyword evidence="3 5" id="KW-0238">DNA-binding</keyword>
<evidence type="ECO:0000256" key="6">
    <source>
        <dbReference type="SAM" id="MobiDB-lite"/>
    </source>
</evidence>
<dbReference type="Gene3D" id="1.10.443.10">
    <property type="entry name" value="Intergrase catalytic core"/>
    <property type="match status" value="1"/>
</dbReference>
<dbReference type="PANTHER" id="PTHR30349">
    <property type="entry name" value="PHAGE INTEGRASE-RELATED"/>
    <property type="match status" value="1"/>
</dbReference>
<dbReference type="InterPro" id="IPR050090">
    <property type="entry name" value="Tyrosine_recombinase_XerCD"/>
</dbReference>
<organism evidence="9 10">
    <name type="scientific">Salibacterium lacus</name>
    <dbReference type="NCBI Taxonomy" id="1898109"/>
    <lineage>
        <taxon>Bacteria</taxon>
        <taxon>Bacillati</taxon>
        <taxon>Bacillota</taxon>
        <taxon>Bacilli</taxon>
        <taxon>Bacillales</taxon>
        <taxon>Bacillaceae</taxon>
    </lineage>
</organism>
<dbReference type="InterPro" id="IPR010998">
    <property type="entry name" value="Integrase_recombinase_N"/>
</dbReference>
<dbReference type="Pfam" id="PF14657">
    <property type="entry name" value="Arm-DNA-bind_4"/>
    <property type="match status" value="1"/>
</dbReference>
<evidence type="ECO:0000256" key="2">
    <source>
        <dbReference type="ARBA" id="ARBA00022908"/>
    </source>
</evidence>
<accession>A0ABW5SYC3</accession>
<evidence type="ECO:0000256" key="1">
    <source>
        <dbReference type="ARBA" id="ARBA00008857"/>
    </source>
</evidence>
<evidence type="ECO:0000259" key="7">
    <source>
        <dbReference type="PROSITE" id="PS51898"/>
    </source>
</evidence>
<feature type="region of interest" description="Disordered" evidence="6">
    <location>
        <begin position="16"/>
        <end position="37"/>
    </location>
</feature>
<dbReference type="InterPro" id="IPR002104">
    <property type="entry name" value="Integrase_catalytic"/>
</dbReference>
<protein>
    <submittedName>
        <fullName evidence="9">Tyrosine-type recombinase/integrase</fullName>
    </submittedName>
</protein>
<dbReference type="PANTHER" id="PTHR30349:SF64">
    <property type="entry name" value="PROPHAGE INTEGRASE INTD-RELATED"/>
    <property type="match status" value="1"/>
</dbReference>
<sequence length="374" mass="43694">MRGYVRKRGKSYSFTIDIGRDPSTGQRKQKTKGGFKNSKDCEKAMNDMIHLLQHDEFVDTKKMMLKDFVEDWIEMEEMNYRPSTFSVYKSIINNRLIPAFGHAYVDELKPIDIQKYYNRMLKEGLTPKYILSIHNVLRALISKSVTWEVASKNVMDKVTPPKGKRKEMQTWTLEQSKQFLDHAKENTIIYPVFVLAIWTGMRKGEIYGLKWKDIDFENNRIQVNRTMAWARGQGHILQDAKTDGSRRTIKASDHVMSVLNSQLLKQKQIMMKLGERHQDDNLVFLSYNGKPMSMRHAGERLVQLSKELGLPRIRMHDLRHTHATISLELKQHPKVVSERLGHKSIDITLDLYSHVTENLQEESANEFERAMNQK</sequence>
<dbReference type="InterPro" id="IPR011010">
    <property type="entry name" value="DNA_brk_join_enz"/>
</dbReference>
<evidence type="ECO:0000256" key="4">
    <source>
        <dbReference type="ARBA" id="ARBA00023172"/>
    </source>
</evidence>
<keyword evidence="2" id="KW-0229">DNA integration</keyword>
<evidence type="ECO:0000313" key="9">
    <source>
        <dbReference type="EMBL" id="MFD2704174.1"/>
    </source>
</evidence>
<dbReference type="SUPFAM" id="SSF56349">
    <property type="entry name" value="DNA breaking-rejoining enzymes"/>
    <property type="match status" value="1"/>
</dbReference>
<evidence type="ECO:0000256" key="5">
    <source>
        <dbReference type="PROSITE-ProRule" id="PRU01248"/>
    </source>
</evidence>
<dbReference type="InterPro" id="IPR044068">
    <property type="entry name" value="CB"/>
</dbReference>
<gene>
    <name evidence="9" type="ORF">ACFSUB_01740</name>
</gene>
<evidence type="ECO:0000313" key="10">
    <source>
        <dbReference type="Proteomes" id="UP001597520"/>
    </source>
</evidence>
<keyword evidence="4" id="KW-0233">DNA recombination</keyword>
<dbReference type="Pfam" id="PF00589">
    <property type="entry name" value="Phage_integrase"/>
    <property type="match status" value="1"/>
</dbReference>
<feature type="domain" description="Tyr recombinase" evidence="7">
    <location>
        <begin position="166"/>
        <end position="365"/>
    </location>
</feature>
<feature type="domain" description="Core-binding (CB)" evidence="8">
    <location>
        <begin position="63"/>
        <end position="145"/>
    </location>
</feature>
<dbReference type="RefSeq" id="WP_380711461.1">
    <property type="nucleotide sequence ID" value="NZ_JBHUML010000002.1"/>
</dbReference>
<dbReference type="EMBL" id="JBHUML010000002">
    <property type="protein sequence ID" value="MFD2704174.1"/>
    <property type="molecule type" value="Genomic_DNA"/>
</dbReference>
<comment type="similarity">
    <text evidence="1">Belongs to the 'phage' integrase family.</text>
</comment>
<evidence type="ECO:0000259" key="8">
    <source>
        <dbReference type="PROSITE" id="PS51900"/>
    </source>
</evidence>
<reference evidence="10" key="1">
    <citation type="journal article" date="2019" name="Int. J. Syst. Evol. Microbiol.">
        <title>The Global Catalogue of Microorganisms (GCM) 10K type strain sequencing project: providing services to taxonomists for standard genome sequencing and annotation.</title>
        <authorList>
            <consortium name="The Broad Institute Genomics Platform"/>
            <consortium name="The Broad Institute Genome Sequencing Center for Infectious Disease"/>
            <person name="Wu L."/>
            <person name="Ma J."/>
        </authorList>
    </citation>
    <scope>NUCLEOTIDE SEQUENCE [LARGE SCALE GENOMIC DNA]</scope>
    <source>
        <strain evidence="10">KCTC 33792</strain>
    </source>
</reference>
<comment type="caution">
    <text evidence="9">The sequence shown here is derived from an EMBL/GenBank/DDBJ whole genome shotgun (WGS) entry which is preliminary data.</text>
</comment>
<dbReference type="Pfam" id="PF14659">
    <property type="entry name" value="Phage_int_SAM_3"/>
    <property type="match status" value="1"/>
</dbReference>
<proteinExistence type="inferred from homology"/>
<keyword evidence="10" id="KW-1185">Reference proteome</keyword>
<name>A0ABW5SYC3_9BACI</name>
<dbReference type="InterPro" id="IPR028259">
    <property type="entry name" value="AP2-like_int_N"/>
</dbReference>
<dbReference type="PROSITE" id="PS51900">
    <property type="entry name" value="CB"/>
    <property type="match status" value="1"/>
</dbReference>
<dbReference type="Proteomes" id="UP001597520">
    <property type="component" value="Unassembled WGS sequence"/>
</dbReference>
<dbReference type="Gene3D" id="1.10.150.130">
    <property type="match status" value="1"/>
</dbReference>
<dbReference type="InterPro" id="IPR013762">
    <property type="entry name" value="Integrase-like_cat_sf"/>
</dbReference>
<dbReference type="CDD" id="cd01189">
    <property type="entry name" value="INT_ICEBs1_C_like"/>
    <property type="match status" value="1"/>
</dbReference>
<evidence type="ECO:0000256" key="3">
    <source>
        <dbReference type="ARBA" id="ARBA00023125"/>
    </source>
</evidence>
<dbReference type="InterPro" id="IPR004107">
    <property type="entry name" value="Integrase_SAM-like_N"/>
</dbReference>
<dbReference type="PROSITE" id="PS51898">
    <property type="entry name" value="TYR_RECOMBINASE"/>
    <property type="match status" value="1"/>
</dbReference>